<evidence type="ECO:0000256" key="1">
    <source>
        <dbReference type="ARBA" id="ARBA00005384"/>
    </source>
</evidence>
<dbReference type="PANTHER" id="PTHR46577">
    <property type="entry name" value="HTH-TYPE TRANSCRIPTIONAL REGULATORY PROTEIN GABR"/>
    <property type="match status" value="1"/>
</dbReference>
<protein>
    <submittedName>
        <fullName evidence="7">GntR family transcriptional regulator</fullName>
    </submittedName>
</protein>
<evidence type="ECO:0000256" key="4">
    <source>
        <dbReference type="ARBA" id="ARBA00023125"/>
    </source>
</evidence>
<dbReference type="PANTHER" id="PTHR46577:SF1">
    <property type="entry name" value="HTH-TYPE TRANSCRIPTIONAL REGULATORY PROTEIN GABR"/>
    <property type="match status" value="1"/>
</dbReference>
<keyword evidence="4" id="KW-0238">DNA-binding</keyword>
<dbReference type="RefSeq" id="WP_094845009.1">
    <property type="nucleotide sequence ID" value="NZ_NEVJ01000001.1"/>
</dbReference>
<evidence type="ECO:0000259" key="6">
    <source>
        <dbReference type="PROSITE" id="PS50949"/>
    </source>
</evidence>
<feature type="domain" description="HTH gntR-type" evidence="6">
    <location>
        <begin position="14"/>
        <end position="82"/>
    </location>
</feature>
<comment type="caution">
    <text evidence="7">The sequence shown here is derived from an EMBL/GenBank/DDBJ whole genome shotgun (WGS) entry which is preliminary data.</text>
</comment>
<comment type="similarity">
    <text evidence="1">In the C-terminal section; belongs to the class-I pyridoxal-phosphate-dependent aminotransferase family.</text>
</comment>
<evidence type="ECO:0000256" key="3">
    <source>
        <dbReference type="ARBA" id="ARBA00023015"/>
    </source>
</evidence>
<keyword evidence="8" id="KW-1185">Reference proteome</keyword>
<gene>
    <name evidence="7" type="ORF">CAL26_00460</name>
</gene>
<sequence>MGARYFHLELQHARGLQDQLREALVAAILDGVFPSDAPLPSCRDLGRQIGMSRNTVALVYDSLVEKGFLQSRPRSGYYLHPDYRAEGALACETRPAQAPAAPDCGDTGDHAPSWGRRLRLASQVRQGVLRPSNWRDYVYPFAYGQADTQRFPIAAWRRASRDILGAAHRSAWLNDAVDQDDPELIAQLRTRVLPRRGIHAAPGEILVTLGSQNALYLLATLLLGPDVRVGIENPGFRDAWNVFEIQDAEVSLHAVDDQGIVLDDDLARCDYIYVTPSHQVPTGVTMSAARRDALWRQAMRHDQVLIEDDYEADLDLTRHPPPALKASDRHGRVIYLSSFSKSLAPGLRLGYMVADEELIGELRALRRLICRHVPLNNQRLLARFLAHGDYDAHLRRYRGEHARKHERLCAAIDRHLPDCRYNEANGAGALWLDAPAATSTQKLAWAAARRSVLIEPGFPNFFDAEPPDRHFRLGFTAIGAERIEPGIALLAETLARI</sequence>
<dbReference type="InterPro" id="IPR015424">
    <property type="entry name" value="PyrdxlP-dep_Trfase"/>
</dbReference>
<dbReference type="Gene3D" id="1.10.10.10">
    <property type="entry name" value="Winged helix-like DNA-binding domain superfamily/Winged helix DNA-binding domain"/>
    <property type="match status" value="1"/>
</dbReference>
<keyword evidence="5" id="KW-0804">Transcription</keyword>
<evidence type="ECO:0000313" key="8">
    <source>
        <dbReference type="Proteomes" id="UP000216857"/>
    </source>
</evidence>
<dbReference type="InterPro" id="IPR036388">
    <property type="entry name" value="WH-like_DNA-bd_sf"/>
</dbReference>
<dbReference type="EMBL" id="NEVJ01000001">
    <property type="protein sequence ID" value="OZI25875.1"/>
    <property type="molecule type" value="Genomic_DNA"/>
</dbReference>
<dbReference type="GO" id="GO:0003700">
    <property type="term" value="F:DNA-binding transcription factor activity"/>
    <property type="evidence" value="ECO:0007669"/>
    <property type="project" value="InterPro"/>
</dbReference>
<organism evidence="7 8">
    <name type="scientific">Bordetella genomosp. 9</name>
    <dbReference type="NCBI Taxonomy" id="1416803"/>
    <lineage>
        <taxon>Bacteria</taxon>
        <taxon>Pseudomonadati</taxon>
        <taxon>Pseudomonadota</taxon>
        <taxon>Betaproteobacteria</taxon>
        <taxon>Burkholderiales</taxon>
        <taxon>Alcaligenaceae</taxon>
        <taxon>Bordetella</taxon>
    </lineage>
</organism>
<dbReference type="Gene3D" id="3.40.640.10">
    <property type="entry name" value="Type I PLP-dependent aspartate aminotransferase-like (Major domain)"/>
    <property type="match status" value="1"/>
</dbReference>
<dbReference type="GO" id="GO:0003677">
    <property type="term" value="F:DNA binding"/>
    <property type="evidence" value="ECO:0007669"/>
    <property type="project" value="UniProtKB-KW"/>
</dbReference>
<accession>A0A261RLP5</accession>
<proteinExistence type="inferred from homology"/>
<reference evidence="7" key="1">
    <citation type="submission" date="2017-05" db="EMBL/GenBank/DDBJ databases">
        <title>Complete and WGS of Bordetella genogroups.</title>
        <authorList>
            <person name="Spilker T."/>
            <person name="Lipuma J."/>
        </authorList>
    </citation>
    <scope>NUCLEOTIDE SEQUENCE</scope>
    <source>
        <strain evidence="7">AU21707</strain>
    </source>
</reference>
<name>A0A261RLP5_9BORD</name>
<evidence type="ECO:0000256" key="2">
    <source>
        <dbReference type="ARBA" id="ARBA00022898"/>
    </source>
</evidence>
<dbReference type="Proteomes" id="UP000216857">
    <property type="component" value="Unassembled WGS sequence"/>
</dbReference>
<dbReference type="InterPro" id="IPR004839">
    <property type="entry name" value="Aminotransferase_I/II_large"/>
</dbReference>
<dbReference type="Pfam" id="PF00155">
    <property type="entry name" value="Aminotran_1_2"/>
    <property type="match status" value="1"/>
</dbReference>
<dbReference type="CDD" id="cd00609">
    <property type="entry name" value="AAT_like"/>
    <property type="match status" value="1"/>
</dbReference>
<dbReference type="InterPro" id="IPR000524">
    <property type="entry name" value="Tscrpt_reg_HTH_GntR"/>
</dbReference>
<dbReference type="InterPro" id="IPR036390">
    <property type="entry name" value="WH_DNA-bd_sf"/>
</dbReference>
<dbReference type="GO" id="GO:0030170">
    <property type="term" value="F:pyridoxal phosphate binding"/>
    <property type="evidence" value="ECO:0007669"/>
    <property type="project" value="InterPro"/>
</dbReference>
<dbReference type="SMART" id="SM00345">
    <property type="entry name" value="HTH_GNTR"/>
    <property type="match status" value="1"/>
</dbReference>
<keyword evidence="3" id="KW-0805">Transcription regulation</keyword>
<dbReference type="InterPro" id="IPR015421">
    <property type="entry name" value="PyrdxlP-dep_Trfase_major"/>
</dbReference>
<dbReference type="CDD" id="cd07377">
    <property type="entry name" value="WHTH_GntR"/>
    <property type="match status" value="1"/>
</dbReference>
<dbReference type="InterPro" id="IPR051446">
    <property type="entry name" value="HTH_trans_reg/aminotransferase"/>
</dbReference>
<dbReference type="Pfam" id="PF00392">
    <property type="entry name" value="GntR"/>
    <property type="match status" value="1"/>
</dbReference>
<dbReference type="OrthoDB" id="9804020at2"/>
<dbReference type="AlphaFoldDB" id="A0A261RLP5"/>
<dbReference type="PROSITE" id="PS50949">
    <property type="entry name" value="HTH_GNTR"/>
    <property type="match status" value="1"/>
</dbReference>
<dbReference type="SUPFAM" id="SSF46785">
    <property type="entry name" value="Winged helix' DNA-binding domain"/>
    <property type="match status" value="1"/>
</dbReference>
<evidence type="ECO:0000313" key="7">
    <source>
        <dbReference type="EMBL" id="OZI25875.1"/>
    </source>
</evidence>
<dbReference type="SUPFAM" id="SSF53383">
    <property type="entry name" value="PLP-dependent transferases"/>
    <property type="match status" value="1"/>
</dbReference>
<evidence type="ECO:0000256" key="5">
    <source>
        <dbReference type="ARBA" id="ARBA00023163"/>
    </source>
</evidence>
<keyword evidence="2" id="KW-0663">Pyridoxal phosphate</keyword>